<evidence type="ECO:0000313" key="3">
    <source>
        <dbReference type="Proteomes" id="UP001153365"/>
    </source>
</evidence>
<proteinExistence type="predicted"/>
<dbReference type="SUPFAM" id="SSF81665">
    <property type="entry name" value="Calcium ATPase, transmembrane domain M"/>
    <property type="match status" value="1"/>
</dbReference>
<sequence length="110" mass="11878">MALVKASIWDDAGGRGSKDSTVALDGQTFQEAEHNLVCGHWGDLPDWSIAEEELARDVYGWKNLVSLAVAAIFKGLPILVTVTLALGVLRMSKQHGISKLSIMICMPSLL</sequence>
<organism evidence="2 3">
    <name type="scientific">Phakopsora pachyrhizi</name>
    <name type="common">Asian soybean rust disease fungus</name>
    <dbReference type="NCBI Taxonomy" id="170000"/>
    <lineage>
        <taxon>Eukaryota</taxon>
        <taxon>Fungi</taxon>
        <taxon>Dikarya</taxon>
        <taxon>Basidiomycota</taxon>
        <taxon>Pucciniomycotina</taxon>
        <taxon>Pucciniomycetes</taxon>
        <taxon>Pucciniales</taxon>
        <taxon>Phakopsoraceae</taxon>
        <taxon>Phakopsora</taxon>
    </lineage>
</organism>
<dbReference type="EMBL" id="CALTRL010000705">
    <property type="protein sequence ID" value="CAH7669345.1"/>
    <property type="molecule type" value="Genomic_DNA"/>
</dbReference>
<keyword evidence="1" id="KW-0812">Transmembrane</keyword>
<evidence type="ECO:0000313" key="2">
    <source>
        <dbReference type="EMBL" id="CAH7669345.1"/>
    </source>
</evidence>
<dbReference type="Gene3D" id="1.20.1110.10">
    <property type="entry name" value="Calcium-transporting ATPase, transmembrane domain"/>
    <property type="match status" value="1"/>
</dbReference>
<evidence type="ECO:0000256" key="1">
    <source>
        <dbReference type="SAM" id="Phobius"/>
    </source>
</evidence>
<keyword evidence="1" id="KW-1133">Transmembrane helix</keyword>
<comment type="caution">
    <text evidence="2">The sequence shown here is derived from an EMBL/GenBank/DDBJ whole genome shotgun (WGS) entry which is preliminary data.</text>
</comment>
<keyword evidence="3" id="KW-1185">Reference proteome</keyword>
<protein>
    <submittedName>
        <fullName evidence="2">Uncharacterized protein</fullName>
    </submittedName>
</protein>
<dbReference type="AlphaFoldDB" id="A0AAV0ALI7"/>
<accession>A0AAV0ALI7</accession>
<name>A0AAV0ALI7_PHAPC</name>
<reference evidence="2" key="1">
    <citation type="submission" date="2022-06" db="EMBL/GenBank/DDBJ databases">
        <authorList>
            <consortium name="SYNGENTA / RWTH Aachen University"/>
        </authorList>
    </citation>
    <scope>NUCLEOTIDE SEQUENCE</scope>
</reference>
<dbReference type="Proteomes" id="UP001153365">
    <property type="component" value="Unassembled WGS sequence"/>
</dbReference>
<feature type="transmembrane region" description="Helical" evidence="1">
    <location>
        <begin position="64"/>
        <end position="89"/>
    </location>
</feature>
<gene>
    <name evidence="2" type="ORF">PPACK8108_LOCUS3953</name>
</gene>
<dbReference type="InterPro" id="IPR023298">
    <property type="entry name" value="ATPase_P-typ_TM_dom_sf"/>
</dbReference>
<keyword evidence="1" id="KW-0472">Membrane</keyword>